<organism evidence="2 3">
    <name type="scientific">Achaetomium macrosporum</name>
    <dbReference type="NCBI Taxonomy" id="79813"/>
    <lineage>
        <taxon>Eukaryota</taxon>
        <taxon>Fungi</taxon>
        <taxon>Dikarya</taxon>
        <taxon>Ascomycota</taxon>
        <taxon>Pezizomycotina</taxon>
        <taxon>Sordariomycetes</taxon>
        <taxon>Sordariomycetidae</taxon>
        <taxon>Sordariales</taxon>
        <taxon>Chaetomiaceae</taxon>
        <taxon>Achaetomium</taxon>
    </lineage>
</organism>
<sequence>VNRKSEAQGKYHSWSISHDSRCARIYGHYARIDGSDTKYYRRAIKAFDFTVQDGKDKWTAYRFIKKFIYDFWLPGHLR</sequence>
<name>A0AAN7CCL8_9PEZI</name>
<dbReference type="PANTHER" id="PTHR42470:SF2">
    <property type="match status" value="1"/>
</dbReference>
<gene>
    <name evidence="2" type="ORF">C8A03DRAFT_14130</name>
</gene>
<dbReference type="PANTHER" id="PTHR42470">
    <property type="entry name" value="VAST DOMAIN-CONTAINING PROTEIN"/>
    <property type="match status" value="1"/>
</dbReference>
<dbReference type="Pfam" id="PF25545">
    <property type="entry name" value="DUF7924"/>
    <property type="match status" value="1"/>
</dbReference>
<reference evidence="2" key="2">
    <citation type="submission" date="2023-05" db="EMBL/GenBank/DDBJ databases">
        <authorList>
            <consortium name="Lawrence Berkeley National Laboratory"/>
            <person name="Steindorff A."/>
            <person name="Hensen N."/>
            <person name="Bonometti L."/>
            <person name="Westerberg I."/>
            <person name="Brannstrom I.O."/>
            <person name="Guillou S."/>
            <person name="Cros-Aarteil S."/>
            <person name="Calhoun S."/>
            <person name="Haridas S."/>
            <person name="Kuo A."/>
            <person name="Mondo S."/>
            <person name="Pangilinan J."/>
            <person name="Riley R."/>
            <person name="Labutti K."/>
            <person name="Andreopoulos B."/>
            <person name="Lipzen A."/>
            <person name="Chen C."/>
            <person name="Yanf M."/>
            <person name="Daum C."/>
            <person name="Ng V."/>
            <person name="Clum A."/>
            <person name="Ohm R."/>
            <person name="Martin F."/>
            <person name="Silar P."/>
            <person name="Natvig D."/>
            <person name="Lalanne C."/>
            <person name="Gautier V."/>
            <person name="Ament-Velasquez S.L."/>
            <person name="Kruys A."/>
            <person name="Hutchinson M.I."/>
            <person name="Powell A.J."/>
            <person name="Barry K."/>
            <person name="Miller A.N."/>
            <person name="Grigoriev I.V."/>
            <person name="Debuchy R."/>
            <person name="Gladieux P."/>
            <person name="Thoren M.H."/>
            <person name="Johannesson H."/>
        </authorList>
    </citation>
    <scope>NUCLEOTIDE SEQUENCE</scope>
    <source>
        <strain evidence="2">CBS 532.94</strain>
    </source>
</reference>
<proteinExistence type="predicted"/>
<dbReference type="InterPro" id="IPR057684">
    <property type="entry name" value="DUF7924"/>
</dbReference>
<dbReference type="AlphaFoldDB" id="A0AAN7CCL8"/>
<evidence type="ECO:0000313" key="2">
    <source>
        <dbReference type="EMBL" id="KAK4239505.1"/>
    </source>
</evidence>
<dbReference type="Proteomes" id="UP001303760">
    <property type="component" value="Unassembled WGS sequence"/>
</dbReference>
<keyword evidence="3" id="KW-1185">Reference proteome</keyword>
<reference evidence="2" key="1">
    <citation type="journal article" date="2023" name="Mol. Phylogenet. Evol.">
        <title>Genome-scale phylogeny and comparative genomics of the fungal order Sordariales.</title>
        <authorList>
            <person name="Hensen N."/>
            <person name="Bonometti L."/>
            <person name="Westerberg I."/>
            <person name="Brannstrom I.O."/>
            <person name="Guillou S."/>
            <person name="Cros-Aarteil S."/>
            <person name="Calhoun S."/>
            <person name="Haridas S."/>
            <person name="Kuo A."/>
            <person name="Mondo S."/>
            <person name="Pangilinan J."/>
            <person name="Riley R."/>
            <person name="LaButti K."/>
            <person name="Andreopoulos B."/>
            <person name="Lipzen A."/>
            <person name="Chen C."/>
            <person name="Yan M."/>
            <person name="Daum C."/>
            <person name="Ng V."/>
            <person name="Clum A."/>
            <person name="Steindorff A."/>
            <person name="Ohm R.A."/>
            <person name="Martin F."/>
            <person name="Silar P."/>
            <person name="Natvig D.O."/>
            <person name="Lalanne C."/>
            <person name="Gautier V."/>
            <person name="Ament-Velasquez S.L."/>
            <person name="Kruys A."/>
            <person name="Hutchinson M.I."/>
            <person name="Powell A.J."/>
            <person name="Barry K."/>
            <person name="Miller A.N."/>
            <person name="Grigoriev I.V."/>
            <person name="Debuchy R."/>
            <person name="Gladieux P."/>
            <person name="Hiltunen Thoren M."/>
            <person name="Johannesson H."/>
        </authorList>
    </citation>
    <scope>NUCLEOTIDE SEQUENCE</scope>
    <source>
        <strain evidence="2">CBS 532.94</strain>
    </source>
</reference>
<dbReference type="EMBL" id="MU860062">
    <property type="protein sequence ID" value="KAK4239505.1"/>
    <property type="molecule type" value="Genomic_DNA"/>
</dbReference>
<protein>
    <recommendedName>
        <fullName evidence="1">DUF7924 domain-containing protein</fullName>
    </recommendedName>
</protein>
<feature type="domain" description="DUF7924" evidence="1">
    <location>
        <begin position="1"/>
        <end position="78"/>
    </location>
</feature>
<accession>A0AAN7CCL8</accession>
<evidence type="ECO:0000313" key="3">
    <source>
        <dbReference type="Proteomes" id="UP001303760"/>
    </source>
</evidence>
<comment type="caution">
    <text evidence="2">The sequence shown here is derived from an EMBL/GenBank/DDBJ whole genome shotgun (WGS) entry which is preliminary data.</text>
</comment>
<feature type="non-terminal residue" evidence="2">
    <location>
        <position position="1"/>
    </location>
</feature>
<evidence type="ECO:0000259" key="1">
    <source>
        <dbReference type="Pfam" id="PF25545"/>
    </source>
</evidence>